<dbReference type="SUPFAM" id="SSF53383">
    <property type="entry name" value="PLP-dependent transferases"/>
    <property type="match status" value="1"/>
</dbReference>
<keyword evidence="5" id="KW-0805">Transcription regulation</keyword>
<dbReference type="InterPro" id="IPR000524">
    <property type="entry name" value="Tscrpt_reg_HTH_GntR"/>
</dbReference>
<dbReference type="InterPro" id="IPR015421">
    <property type="entry name" value="PyrdxlP-dep_Trfase_major"/>
</dbReference>
<dbReference type="CDD" id="cd07377">
    <property type="entry name" value="WHTH_GntR"/>
    <property type="match status" value="1"/>
</dbReference>
<accession>A0A0N8PMV1</accession>
<dbReference type="PATRIC" id="fig|381306.5.peg.681"/>
<evidence type="ECO:0000256" key="7">
    <source>
        <dbReference type="ARBA" id="ARBA00023163"/>
    </source>
</evidence>
<dbReference type="Gene3D" id="3.40.640.10">
    <property type="entry name" value="Type I PLP-dependent aspartate aminotransferase-like (Major domain)"/>
    <property type="match status" value="1"/>
</dbReference>
<evidence type="ECO:0000313" key="10">
    <source>
        <dbReference type="Proteomes" id="UP000183104"/>
    </source>
</evidence>
<dbReference type="GO" id="GO:0003677">
    <property type="term" value="F:DNA binding"/>
    <property type="evidence" value="ECO:0007669"/>
    <property type="project" value="UniProtKB-KW"/>
</dbReference>
<dbReference type="InterPro" id="IPR015422">
    <property type="entry name" value="PyrdxlP-dep_Trfase_small"/>
</dbReference>
<sequence length="473" mass="51475">MAGYRYEEVARAIADQVEDGVYGPGDRLPGVRKLARQFGVSVSTVVAAQHLLEDQGVIEARPRSGYYVRLQPRRPAEPPETTHPEGQPTRVTGQALVLRVVQAANEPHMVQLGAAVPHADFLPTQGLQRAFSSVPRRYPGRATDYPFPPGPPELRQQIARRMADAGCRISPEEIVVTNGAQEALVLSLRAVAEPGDVVVIESPTFYGLLQAIEGQGMQALEIPTDPDEGISPDALALALEQWPVAAAMLMPNFGNPLGHCASEGRKREVVALLEERGVPLIEDDVYGDLAFEAPRPWAAKAYEARGGVLYCGSFSKTLSPGLRVGWAAPGRFRDRVEYLKYAASAATPAYPGFAVAEFLGRGGYDRYLRRVRGDYARAVARVSRTVAEHFPQGTRQTRPGGGFVLWVELPESVDALALYQSALAEGISLAPGPMFSPTQKFRNFVRLNCAQPWNAAFEQALRRVGELARERAG</sequence>
<dbReference type="Pfam" id="PF00155">
    <property type="entry name" value="Aminotran_1_2"/>
    <property type="match status" value="1"/>
</dbReference>
<reference evidence="10" key="1">
    <citation type="submission" date="2016-10" db="EMBL/GenBank/DDBJ databases">
        <authorList>
            <person name="Varghese N."/>
        </authorList>
    </citation>
    <scope>NUCLEOTIDE SEQUENCE [LARGE SCALE GENOMIC DNA]</scope>
    <source>
        <strain evidence="10">HL 19</strain>
    </source>
</reference>
<keyword evidence="4" id="KW-0663">Pyridoxal phosphate</keyword>
<dbReference type="Gene3D" id="3.90.1150.10">
    <property type="entry name" value="Aspartate Aminotransferase, domain 1"/>
    <property type="match status" value="1"/>
</dbReference>
<dbReference type="SUPFAM" id="SSF46785">
    <property type="entry name" value="Winged helix' DNA-binding domain"/>
    <property type="match status" value="1"/>
</dbReference>
<dbReference type="InterPro" id="IPR036388">
    <property type="entry name" value="WH-like_DNA-bd_sf"/>
</dbReference>
<evidence type="ECO:0000256" key="1">
    <source>
        <dbReference type="ARBA" id="ARBA00005384"/>
    </source>
</evidence>
<keyword evidence="6" id="KW-0238">DNA-binding</keyword>
<dbReference type="Pfam" id="PF00392">
    <property type="entry name" value="GntR"/>
    <property type="match status" value="1"/>
</dbReference>
<dbReference type="SMART" id="SM00345">
    <property type="entry name" value="HTH_GNTR"/>
    <property type="match status" value="1"/>
</dbReference>
<dbReference type="Proteomes" id="UP000183104">
    <property type="component" value="Unassembled WGS sequence"/>
</dbReference>
<evidence type="ECO:0000259" key="8">
    <source>
        <dbReference type="PROSITE" id="PS50949"/>
    </source>
</evidence>
<evidence type="ECO:0000256" key="4">
    <source>
        <dbReference type="ARBA" id="ARBA00022898"/>
    </source>
</evidence>
<dbReference type="InterPro" id="IPR015424">
    <property type="entry name" value="PyrdxlP-dep_Trfase"/>
</dbReference>
<keyword evidence="2" id="KW-0032">Aminotransferase</keyword>
<evidence type="ECO:0000313" key="9">
    <source>
        <dbReference type="EMBL" id="SCY03159.1"/>
    </source>
</evidence>
<dbReference type="PANTHER" id="PTHR46577:SF2">
    <property type="entry name" value="TRANSCRIPTIONAL REGULATORY PROTEIN"/>
    <property type="match status" value="1"/>
</dbReference>
<dbReference type="EMBL" id="FMUN01000002">
    <property type="protein sequence ID" value="SCY03159.1"/>
    <property type="molecule type" value="Genomic_DNA"/>
</dbReference>
<keyword evidence="3" id="KW-0808">Transferase</keyword>
<feature type="domain" description="HTH gntR-type" evidence="8">
    <location>
        <begin position="3"/>
        <end position="71"/>
    </location>
</feature>
<keyword evidence="10" id="KW-1185">Reference proteome</keyword>
<dbReference type="InterPro" id="IPR004839">
    <property type="entry name" value="Aminotransferase_I/II_large"/>
</dbReference>
<dbReference type="PROSITE" id="PS50949">
    <property type="entry name" value="HTH_GNTR"/>
    <property type="match status" value="1"/>
</dbReference>
<dbReference type="InterPro" id="IPR036390">
    <property type="entry name" value="WH_DNA-bd_sf"/>
</dbReference>
<dbReference type="GO" id="GO:0030170">
    <property type="term" value="F:pyridoxal phosphate binding"/>
    <property type="evidence" value="ECO:0007669"/>
    <property type="project" value="InterPro"/>
</dbReference>
<evidence type="ECO:0000256" key="5">
    <source>
        <dbReference type="ARBA" id="ARBA00023015"/>
    </source>
</evidence>
<dbReference type="AlphaFoldDB" id="A0A0N8PMV1"/>
<dbReference type="InterPro" id="IPR051446">
    <property type="entry name" value="HTH_trans_reg/aminotransferase"/>
</dbReference>
<protein>
    <submittedName>
        <fullName evidence="9">Transcriptional regulator, GntR family</fullName>
    </submittedName>
</protein>
<evidence type="ECO:0000256" key="6">
    <source>
        <dbReference type="ARBA" id="ARBA00023125"/>
    </source>
</evidence>
<dbReference type="PANTHER" id="PTHR46577">
    <property type="entry name" value="HTH-TYPE TRANSCRIPTIONAL REGULATORY PROTEIN GABR"/>
    <property type="match status" value="1"/>
</dbReference>
<proteinExistence type="inferred from homology"/>
<dbReference type="GO" id="GO:0003700">
    <property type="term" value="F:DNA-binding transcription factor activity"/>
    <property type="evidence" value="ECO:0007669"/>
    <property type="project" value="InterPro"/>
</dbReference>
<organism evidence="9 10">
    <name type="scientific">Thiohalorhabdus denitrificans</name>
    <dbReference type="NCBI Taxonomy" id="381306"/>
    <lineage>
        <taxon>Bacteria</taxon>
        <taxon>Pseudomonadati</taxon>
        <taxon>Pseudomonadota</taxon>
        <taxon>Gammaproteobacteria</taxon>
        <taxon>Thiohalorhabdales</taxon>
        <taxon>Thiohalorhabdaceae</taxon>
        <taxon>Thiohalorhabdus</taxon>
    </lineage>
</organism>
<dbReference type="RefSeq" id="WP_054966766.1">
    <property type="nucleotide sequence ID" value="NZ_FMUN01000002.1"/>
</dbReference>
<evidence type="ECO:0000256" key="2">
    <source>
        <dbReference type="ARBA" id="ARBA00022576"/>
    </source>
</evidence>
<comment type="similarity">
    <text evidence="1">In the C-terminal section; belongs to the class-I pyridoxal-phosphate-dependent aminotransferase family.</text>
</comment>
<dbReference type="FunFam" id="3.40.640.10:FF:000023">
    <property type="entry name" value="Transcriptional regulator, GntR family"/>
    <property type="match status" value="1"/>
</dbReference>
<dbReference type="Gene3D" id="1.10.10.10">
    <property type="entry name" value="Winged helix-like DNA-binding domain superfamily/Winged helix DNA-binding domain"/>
    <property type="match status" value="1"/>
</dbReference>
<keyword evidence="7" id="KW-0804">Transcription</keyword>
<gene>
    <name evidence="9" type="ORF">SAMN05661077_1102</name>
</gene>
<name>A0A0N8PMV1_9GAMM</name>
<dbReference type="STRING" id="381306.AN478_09685"/>
<evidence type="ECO:0000256" key="3">
    <source>
        <dbReference type="ARBA" id="ARBA00022679"/>
    </source>
</evidence>
<dbReference type="GO" id="GO:0008483">
    <property type="term" value="F:transaminase activity"/>
    <property type="evidence" value="ECO:0007669"/>
    <property type="project" value="UniProtKB-KW"/>
</dbReference>
<dbReference type="CDD" id="cd00609">
    <property type="entry name" value="AAT_like"/>
    <property type="match status" value="1"/>
</dbReference>
<dbReference type="OrthoDB" id="9804020at2"/>